<feature type="transmembrane region" description="Helical" evidence="1">
    <location>
        <begin position="44"/>
        <end position="60"/>
    </location>
</feature>
<dbReference type="EMBL" id="JBHUGS010000004">
    <property type="protein sequence ID" value="MFD1952059.1"/>
    <property type="molecule type" value="Genomic_DNA"/>
</dbReference>
<dbReference type="Proteomes" id="UP001597400">
    <property type="component" value="Unassembled WGS sequence"/>
</dbReference>
<keyword evidence="1" id="KW-0812">Transmembrane</keyword>
<keyword evidence="1" id="KW-1133">Transmembrane helix</keyword>
<dbReference type="Pfam" id="PF04240">
    <property type="entry name" value="Caroten_synth"/>
    <property type="match status" value="1"/>
</dbReference>
<feature type="transmembrane region" description="Helical" evidence="1">
    <location>
        <begin position="223"/>
        <end position="243"/>
    </location>
</feature>
<dbReference type="PANTHER" id="PTHR39419">
    <property type="entry name" value="SLL0814 PROTEIN"/>
    <property type="match status" value="1"/>
</dbReference>
<protein>
    <submittedName>
        <fullName evidence="2">Carotenoid biosynthesis protein</fullName>
    </submittedName>
</protein>
<sequence length="300" mass="32162">MTDVKQPASTPIGRILDQAQWGFAIAAVAAAVLLPLNGGNGGTVAALLLTIPFATIHGVRRYGWQRFLMFFVVTFVLSNFFENLSIMTGFPFGHYHYTGSPKLFYVPIAIGLIYFGLGYVSWLVASTILDRADEGLNLRTRGGRIDVVLLPVLAAAVMTAFDVGSDSVASTVAHTWVWRDGGGLFGVPYTNYLGWWLVTYSFFQVFALILARSSGARSVAAGALLPPVLIYLSLGLSSVSYFIGVADSAAFVTDQAGVSWSLSQLAEAMMTINIFGLLVFAAIALASLVRGEAGRRDIRG</sequence>
<feature type="transmembrane region" description="Helical" evidence="1">
    <location>
        <begin position="21"/>
        <end position="38"/>
    </location>
</feature>
<feature type="transmembrane region" description="Helical" evidence="1">
    <location>
        <begin position="145"/>
        <end position="161"/>
    </location>
</feature>
<accession>A0ABW4U1V1</accession>
<comment type="caution">
    <text evidence="2">The sequence shown here is derived from an EMBL/GenBank/DDBJ whole genome shotgun (WGS) entry which is preliminary data.</text>
</comment>
<keyword evidence="3" id="KW-1185">Reference proteome</keyword>
<feature type="transmembrane region" description="Helical" evidence="1">
    <location>
        <begin position="104"/>
        <end position="125"/>
    </location>
</feature>
<keyword evidence="1" id="KW-0472">Membrane</keyword>
<dbReference type="InterPro" id="IPR007354">
    <property type="entry name" value="CruF-like"/>
</dbReference>
<dbReference type="PANTHER" id="PTHR39419:SF1">
    <property type="entry name" value="SLL0814 PROTEIN"/>
    <property type="match status" value="1"/>
</dbReference>
<feature type="transmembrane region" description="Helical" evidence="1">
    <location>
        <begin position="67"/>
        <end position="92"/>
    </location>
</feature>
<feature type="transmembrane region" description="Helical" evidence="1">
    <location>
        <begin position="268"/>
        <end position="289"/>
    </location>
</feature>
<evidence type="ECO:0000313" key="3">
    <source>
        <dbReference type="Proteomes" id="UP001597400"/>
    </source>
</evidence>
<proteinExistence type="predicted"/>
<gene>
    <name evidence="2" type="ORF">ACFSGX_14895</name>
</gene>
<reference evidence="3" key="1">
    <citation type="journal article" date="2019" name="Int. J. Syst. Evol. Microbiol.">
        <title>The Global Catalogue of Microorganisms (GCM) 10K type strain sequencing project: providing services to taxonomists for standard genome sequencing and annotation.</title>
        <authorList>
            <consortium name="The Broad Institute Genomics Platform"/>
            <consortium name="The Broad Institute Genome Sequencing Center for Infectious Disease"/>
            <person name="Wu L."/>
            <person name="Ma J."/>
        </authorList>
    </citation>
    <scope>NUCLEOTIDE SEQUENCE [LARGE SCALE GENOMIC DNA]</scope>
    <source>
        <strain evidence="3">CGMCC 1.12702</strain>
    </source>
</reference>
<feature type="transmembrane region" description="Helical" evidence="1">
    <location>
        <begin position="193"/>
        <end position="211"/>
    </location>
</feature>
<organism evidence="2 3">
    <name type="scientific">Sphingomonas arantia</name>
    <dbReference type="NCBI Taxonomy" id="1460676"/>
    <lineage>
        <taxon>Bacteria</taxon>
        <taxon>Pseudomonadati</taxon>
        <taxon>Pseudomonadota</taxon>
        <taxon>Alphaproteobacteria</taxon>
        <taxon>Sphingomonadales</taxon>
        <taxon>Sphingomonadaceae</taxon>
        <taxon>Sphingomonas</taxon>
    </lineage>
</organism>
<dbReference type="RefSeq" id="WP_380931111.1">
    <property type="nucleotide sequence ID" value="NZ_JBHUGS010000004.1"/>
</dbReference>
<evidence type="ECO:0000313" key="2">
    <source>
        <dbReference type="EMBL" id="MFD1952059.1"/>
    </source>
</evidence>
<name>A0ABW4U1V1_9SPHN</name>
<evidence type="ECO:0000256" key="1">
    <source>
        <dbReference type="SAM" id="Phobius"/>
    </source>
</evidence>